<reference evidence="2" key="1">
    <citation type="journal article" date="2024" name="Proc. Natl. Acad. Sci. U.S.A.">
        <title>Extraordinary preservation of gene collinearity over three hundred million years revealed in homosporous lycophytes.</title>
        <authorList>
            <person name="Li C."/>
            <person name="Wickell D."/>
            <person name="Kuo L.Y."/>
            <person name="Chen X."/>
            <person name="Nie B."/>
            <person name="Liao X."/>
            <person name="Peng D."/>
            <person name="Ji J."/>
            <person name="Jenkins J."/>
            <person name="Williams M."/>
            <person name="Shu S."/>
            <person name="Plott C."/>
            <person name="Barry K."/>
            <person name="Rajasekar S."/>
            <person name="Grimwood J."/>
            <person name="Han X."/>
            <person name="Sun S."/>
            <person name="Hou Z."/>
            <person name="He W."/>
            <person name="Dai G."/>
            <person name="Sun C."/>
            <person name="Schmutz J."/>
            <person name="Leebens-Mack J.H."/>
            <person name="Li F.W."/>
            <person name="Wang L."/>
        </authorList>
    </citation>
    <scope>NUCLEOTIDE SEQUENCE [LARGE SCALE GENOMIC DNA]</scope>
    <source>
        <strain evidence="2">cv. PW_Plant_1</strain>
    </source>
</reference>
<name>A0ACC2DHX8_DIPCM</name>
<keyword evidence="2" id="KW-1185">Reference proteome</keyword>
<sequence length="357" mass="38224">MYQARKLSMTSMAQQRPGAPVGTSNSADSPGLSGGGGSSKQRLRWTPDLHDRFVDAVTQLGGADRATPKGVLRVMGVQGLTIYHVKSHLQKYRLAKYIPESMADGGKSDKKKSTDIIPSLDATSGIQITEALRMQMEVQKRLHEQLEVQRHLQLRIEAQGKYLQKIIEEQQRMSGVLASPPVATSPGSAGPVSREPATKAADSQFDESNSETNPLSTESALANIAGVPVVTVAIQGQSHVAPSAPQNLHVGSTGTSGLCISASLASGGQPASKRTRLDEATVQQVEKSAGDMPDELKCQDDTTIYHSTVQQEGGNVSFHGSPQSNVTSTGFQQTQISHKSKYGNTFEQQNNYSGQHF</sequence>
<evidence type="ECO:0000313" key="1">
    <source>
        <dbReference type="EMBL" id="KAJ7553949.1"/>
    </source>
</evidence>
<protein>
    <submittedName>
        <fullName evidence="1">Uncharacterized protein</fullName>
    </submittedName>
</protein>
<gene>
    <name evidence="1" type="ORF">O6H91_06G119700</name>
</gene>
<evidence type="ECO:0000313" key="2">
    <source>
        <dbReference type="Proteomes" id="UP001162992"/>
    </source>
</evidence>
<organism evidence="1 2">
    <name type="scientific">Diphasiastrum complanatum</name>
    <name type="common">Issler's clubmoss</name>
    <name type="synonym">Lycopodium complanatum</name>
    <dbReference type="NCBI Taxonomy" id="34168"/>
    <lineage>
        <taxon>Eukaryota</taxon>
        <taxon>Viridiplantae</taxon>
        <taxon>Streptophyta</taxon>
        <taxon>Embryophyta</taxon>
        <taxon>Tracheophyta</taxon>
        <taxon>Lycopodiopsida</taxon>
        <taxon>Lycopodiales</taxon>
        <taxon>Lycopodiaceae</taxon>
        <taxon>Lycopodioideae</taxon>
        <taxon>Diphasiastrum</taxon>
    </lineage>
</organism>
<dbReference type="EMBL" id="CM055097">
    <property type="protein sequence ID" value="KAJ7553949.1"/>
    <property type="molecule type" value="Genomic_DNA"/>
</dbReference>
<proteinExistence type="predicted"/>
<dbReference type="Proteomes" id="UP001162992">
    <property type="component" value="Chromosome 6"/>
</dbReference>
<comment type="caution">
    <text evidence="1">The sequence shown here is derived from an EMBL/GenBank/DDBJ whole genome shotgun (WGS) entry which is preliminary data.</text>
</comment>
<accession>A0ACC2DHX8</accession>